<dbReference type="InterPro" id="IPR051539">
    <property type="entry name" value="T4SS-coupling_protein"/>
</dbReference>
<evidence type="ECO:0000256" key="2">
    <source>
        <dbReference type="ARBA" id="ARBA00008806"/>
    </source>
</evidence>
<dbReference type="InterPro" id="IPR027417">
    <property type="entry name" value="P-loop_NTPase"/>
</dbReference>
<dbReference type="InterPro" id="IPR003688">
    <property type="entry name" value="TraG/VirD4"/>
</dbReference>
<dbReference type="SUPFAM" id="SSF52540">
    <property type="entry name" value="P-loop containing nucleoside triphosphate hydrolases"/>
    <property type="match status" value="1"/>
</dbReference>
<dbReference type="EMBL" id="CP143423">
    <property type="protein sequence ID" value="WVX47818.1"/>
    <property type="molecule type" value="Genomic_DNA"/>
</dbReference>
<keyword evidence="5" id="KW-1133">Transmembrane helix</keyword>
<evidence type="ECO:0000256" key="1">
    <source>
        <dbReference type="ARBA" id="ARBA00004651"/>
    </source>
</evidence>
<dbReference type="PANTHER" id="PTHR37937">
    <property type="entry name" value="CONJUGATIVE TRANSFER: DNA TRANSPORT"/>
    <property type="match status" value="1"/>
</dbReference>
<keyword evidence="3" id="KW-1003">Cell membrane</keyword>
<dbReference type="Pfam" id="PF02534">
    <property type="entry name" value="T4SS-DNA_transf"/>
    <property type="match status" value="1"/>
</dbReference>
<name>A0ABZ2BQ27_9RHOB</name>
<protein>
    <recommendedName>
        <fullName evidence="9">TraD/TraG TraM recognition site domain-containing protein</fullName>
    </recommendedName>
</protein>
<dbReference type="Gene3D" id="3.40.50.300">
    <property type="entry name" value="P-loop containing nucleotide triphosphate hydrolases"/>
    <property type="match status" value="1"/>
</dbReference>
<comment type="similarity">
    <text evidence="2">Belongs to the VirD4/TraG family.</text>
</comment>
<organism evidence="7 8">
    <name type="scientific">Roseobacter fucihabitans</name>
    <dbReference type="NCBI Taxonomy" id="1537242"/>
    <lineage>
        <taxon>Bacteria</taxon>
        <taxon>Pseudomonadati</taxon>
        <taxon>Pseudomonadota</taxon>
        <taxon>Alphaproteobacteria</taxon>
        <taxon>Rhodobacterales</taxon>
        <taxon>Roseobacteraceae</taxon>
        <taxon>Roseobacter</taxon>
    </lineage>
</organism>
<keyword evidence="4" id="KW-0812">Transmembrane</keyword>
<evidence type="ECO:0000313" key="8">
    <source>
        <dbReference type="Proteomes" id="UP001318682"/>
    </source>
</evidence>
<evidence type="ECO:0000256" key="6">
    <source>
        <dbReference type="ARBA" id="ARBA00023136"/>
    </source>
</evidence>
<evidence type="ECO:0000313" key="7">
    <source>
        <dbReference type="EMBL" id="WVX47818.1"/>
    </source>
</evidence>
<evidence type="ECO:0000256" key="5">
    <source>
        <dbReference type="ARBA" id="ARBA00022989"/>
    </source>
</evidence>
<evidence type="ECO:0000256" key="4">
    <source>
        <dbReference type="ARBA" id="ARBA00022692"/>
    </source>
</evidence>
<dbReference type="Proteomes" id="UP001318682">
    <property type="component" value="Chromosome"/>
</dbReference>
<sequence length="449" mass="49793">MSALGYILTAGARSGKLRDILMFNICSGVLPNETLLIFDIKGELAVVSQNQTPDKKHCIYWNPHGLHGMPQDKINPVSQIRWSSPTLISDIKVMLEGLLPQSGAPQAKFFELNAARIAEALCVILTKTNGVLTMPDLYRAVLLLKAGGQRWLNFAWEMHTSGIEECISVEAEIHDAKKSESRSFNEIIGELQGALSCLSDDRLCESLSGPFDFSMEDFCREDQAYQVYLMCPESMVKAWAPMVKAILASAKTLKSRNPAAPRQTWFIDEAGRLFGYEQIVRLFTDGAGLGIHPFVIFQGFLQAKNLMADGAQLIASSAAVHIFFGVRDDVTAGRVSNLLGYETLLYDDPLVQSRAQTERSHLLKSIFSGGDPVKIAIKLAGTAYELRHKLKVKRAIRTPDEVRFGPEDELFLFADGLSGGVIGSRICDICRPSLCFHWRYCPRSLLCRL</sequence>
<gene>
    <name evidence="7" type="ORF">ROLI_008900</name>
</gene>
<keyword evidence="6" id="KW-0472">Membrane</keyword>
<dbReference type="RefSeq" id="WP_187432380.1">
    <property type="nucleotide sequence ID" value="NZ_CP143423.1"/>
</dbReference>
<accession>A0ABZ2BQ27</accession>
<comment type="subcellular location">
    <subcellularLocation>
        <location evidence="1">Cell membrane</location>
        <topology evidence="1">Multi-pass membrane protein</topology>
    </subcellularLocation>
</comment>
<reference evidence="8" key="1">
    <citation type="submission" date="2024-01" db="EMBL/GenBank/DDBJ databases">
        <title>Roseobacter fucihabitans sp. nov., isolated from the brown alga Fucus spiralis.</title>
        <authorList>
            <person name="Hahnke S."/>
            <person name="Berger M."/>
            <person name="Schlingloff A."/>
            <person name="Athale I."/>
            <person name="Neumann-Schaal M."/>
            <person name="Adenaya A."/>
            <person name="Poehlein A."/>
            <person name="Daniel R."/>
            <person name="Pertersen J."/>
            <person name="Brinkhoff T."/>
        </authorList>
    </citation>
    <scope>NUCLEOTIDE SEQUENCE [LARGE SCALE GENOMIC DNA]</scope>
    <source>
        <strain evidence="8">B14</strain>
    </source>
</reference>
<keyword evidence="8" id="KW-1185">Reference proteome</keyword>
<dbReference type="PANTHER" id="PTHR37937:SF1">
    <property type="entry name" value="CONJUGATIVE TRANSFER: DNA TRANSPORT"/>
    <property type="match status" value="1"/>
</dbReference>
<evidence type="ECO:0000256" key="3">
    <source>
        <dbReference type="ARBA" id="ARBA00022475"/>
    </source>
</evidence>
<proteinExistence type="inferred from homology"/>
<evidence type="ECO:0008006" key="9">
    <source>
        <dbReference type="Google" id="ProtNLM"/>
    </source>
</evidence>